<dbReference type="InterPro" id="IPR019533">
    <property type="entry name" value="Peptidase_S26"/>
</dbReference>
<evidence type="ECO:0000256" key="6">
    <source>
        <dbReference type="PIRSR" id="PIRSR600223-1"/>
    </source>
</evidence>
<evidence type="ECO:0000256" key="2">
    <source>
        <dbReference type="ARBA" id="ARBA00004401"/>
    </source>
</evidence>
<comment type="catalytic activity">
    <reaction evidence="1 7">
        <text>Cleavage of hydrophobic, N-terminal signal or leader sequences from secreted and periplasmic proteins.</text>
        <dbReference type="EC" id="3.4.21.89"/>
    </reaction>
</comment>
<organism evidence="9 10">
    <name type="scientific">Paraeggerthella hongkongensis</name>
    <dbReference type="NCBI Taxonomy" id="230658"/>
    <lineage>
        <taxon>Bacteria</taxon>
        <taxon>Bacillati</taxon>
        <taxon>Actinomycetota</taxon>
        <taxon>Coriobacteriia</taxon>
        <taxon>Eggerthellales</taxon>
        <taxon>Eggerthellaceae</taxon>
        <taxon>Paraeggerthella</taxon>
    </lineage>
</organism>
<feature type="transmembrane region" description="Helical" evidence="7">
    <location>
        <begin position="14"/>
        <end position="35"/>
    </location>
</feature>
<name>A0A3N0BJL0_9ACTN</name>
<dbReference type="AlphaFoldDB" id="A0A3N0BJL0"/>
<evidence type="ECO:0000256" key="4">
    <source>
        <dbReference type="ARBA" id="ARBA00013208"/>
    </source>
</evidence>
<proteinExistence type="inferred from homology"/>
<feature type="active site" evidence="6">
    <location>
        <position position="92"/>
    </location>
</feature>
<dbReference type="CDD" id="cd06530">
    <property type="entry name" value="S26_SPase_I"/>
    <property type="match status" value="1"/>
</dbReference>
<dbReference type="PRINTS" id="PR00727">
    <property type="entry name" value="LEADERPTASE"/>
</dbReference>
<dbReference type="InterPro" id="IPR000223">
    <property type="entry name" value="Pept_S26A_signal_pept_1"/>
</dbReference>
<feature type="active site" evidence="6">
    <location>
        <position position="49"/>
    </location>
</feature>
<dbReference type="NCBIfam" id="TIGR02227">
    <property type="entry name" value="sigpep_I_bact"/>
    <property type="match status" value="1"/>
</dbReference>
<dbReference type="RefSeq" id="WP_123191392.1">
    <property type="nucleotide sequence ID" value="NZ_QICD01000002.1"/>
</dbReference>
<keyword evidence="7" id="KW-0812">Transmembrane</keyword>
<evidence type="ECO:0000256" key="7">
    <source>
        <dbReference type="RuleBase" id="RU362042"/>
    </source>
</evidence>
<dbReference type="GO" id="GO:0004252">
    <property type="term" value="F:serine-type endopeptidase activity"/>
    <property type="evidence" value="ECO:0007669"/>
    <property type="project" value="InterPro"/>
</dbReference>
<evidence type="ECO:0000313" key="9">
    <source>
        <dbReference type="EMBL" id="RNL48474.1"/>
    </source>
</evidence>
<dbReference type="EMBL" id="QICD01000002">
    <property type="protein sequence ID" value="RNL48474.1"/>
    <property type="molecule type" value="Genomic_DNA"/>
</dbReference>
<dbReference type="PANTHER" id="PTHR43390">
    <property type="entry name" value="SIGNAL PEPTIDASE I"/>
    <property type="match status" value="1"/>
</dbReference>
<dbReference type="EC" id="3.4.21.89" evidence="4 7"/>
<evidence type="ECO:0000256" key="5">
    <source>
        <dbReference type="ARBA" id="ARBA00022801"/>
    </source>
</evidence>
<sequence>MNSGQHADHQRPSILRSFFSLVIMVAFVFGLSWLLRTYVFQPYEIPSGSMEETIMTGDMVFSEKVSYYFREPAPGDIVTFQDPEIPGRVLIKRCIAVGGQTVAVDDSGLVYVDGRALSEPYTNGLPSYPLASDITYPYTVPEGFIWVMGDNRTNSQDSRFFGAVPVSSVTGRGALVYWPLSNFGLLE</sequence>
<keyword evidence="7" id="KW-1133">Transmembrane helix</keyword>
<keyword evidence="10" id="KW-1185">Reference proteome</keyword>
<comment type="subcellular location">
    <subcellularLocation>
        <location evidence="2">Cell membrane</location>
        <topology evidence="2">Single-pass type II membrane protein</topology>
    </subcellularLocation>
    <subcellularLocation>
        <location evidence="7">Membrane</location>
        <topology evidence="7">Single-pass type II membrane protein</topology>
    </subcellularLocation>
</comment>
<dbReference type="GO" id="GO:0006465">
    <property type="term" value="P:signal peptide processing"/>
    <property type="evidence" value="ECO:0007669"/>
    <property type="project" value="InterPro"/>
</dbReference>
<dbReference type="Proteomes" id="UP000278632">
    <property type="component" value="Unassembled WGS sequence"/>
</dbReference>
<accession>A0A3N0BJL0</accession>
<evidence type="ECO:0000256" key="3">
    <source>
        <dbReference type="ARBA" id="ARBA00009370"/>
    </source>
</evidence>
<evidence type="ECO:0000259" key="8">
    <source>
        <dbReference type="Pfam" id="PF10502"/>
    </source>
</evidence>
<dbReference type="SUPFAM" id="SSF51306">
    <property type="entry name" value="LexA/Signal peptidase"/>
    <property type="match status" value="1"/>
</dbReference>
<keyword evidence="5 7" id="KW-0378">Hydrolase</keyword>
<dbReference type="GO" id="GO:0005886">
    <property type="term" value="C:plasma membrane"/>
    <property type="evidence" value="ECO:0007669"/>
    <property type="project" value="UniProtKB-SubCell"/>
</dbReference>
<dbReference type="Pfam" id="PF10502">
    <property type="entry name" value="Peptidase_S26"/>
    <property type="match status" value="1"/>
</dbReference>
<comment type="caution">
    <text evidence="9">The sequence shown here is derived from an EMBL/GenBank/DDBJ whole genome shotgun (WGS) entry which is preliminary data.</text>
</comment>
<dbReference type="Gene3D" id="2.10.109.10">
    <property type="entry name" value="Umud Fragment, subunit A"/>
    <property type="match status" value="1"/>
</dbReference>
<dbReference type="GO" id="GO:0009003">
    <property type="term" value="F:signal peptidase activity"/>
    <property type="evidence" value="ECO:0007669"/>
    <property type="project" value="UniProtKB-EC"/>
</dbReference>
<dbReference type="PROSITE" id="PS00761">
    <property type="entry name" value="SPASE_I_3"/>
    <property type="match status" value="1"/>
</dbReference>
<keyword evidence="7" id="KW-0645">Protease</keyword>
<evidence type="ECO:0000256" key="1">
    <source>
        <dbReference type="ARBA" id="ARBA00000677"/>
    </source>
</evidence>
<comment type="similarity">
    <text evidence="3 7">Belongs to the peptidase S26 family.</text>
</comment>
<dbReference type="PANTHER" id="PTHR43390:SF1">
    <property type="entry name" value="CHLOROPLAST PROCESSING PEPTIDASE"/>
    <property type="match status" value="1"/>
</dbReference>
<dbReference type="OrthoDB" id="9815782at2"/>
<dbReference type="InterPro" id="IPR036286">
    <property type="entry name" value="LexA/Signal_pep-like_sf"/>
</dbReference>
<reference evidence="10" key="1">
    <citation type="submission" date="2018-05" db="EMBL/GenBank/DDBJ databases">
        <title>Genome Sequencing of selected type strains of the family Eggerthellaceae.</title>
        <authorList>
            <person name="Danylec N."/>
            <person name="Stoll D.A."/>
            <person name="Doetsch A."/>
            <person name="Huch M."/>
        </authorList>
    </citation>
    <scope>NUCLEOTIDE SEQUENCE [LARGE SCALE GENOMIC DNA]</scope>
    <source>
        <strain evidence="10">DSM 16106</strain>
    </source>
</reference>
<feature type="domain" description="Peptidase S26" evidence="8">
    <location>
        <begin position="21"/>
        <end position="178"/>
    </location>
</feature>
<keyword evidence="7" id="KW-0472">Membrane</keyword>
<protein>
    <recommendedName>
        <fullName evidence="4 7">Signal peptidase I</fullName>
        <ecNumber evidence="4 7">3.4.21.89</ecNumber>
    </recommendedName>
</protein>
<gene>
    <name evidence="9" type="primary">lepB</name>
    <name evidence="9" type="ORF">DMP08_02385</name>
</gene>
<evidence type="ECO:0000313" key="10">
    <source>
        <dbReference type="Proteomes" id="UP000278632"/>
    </source>
</evidence>
<dbReference type="InterPro" id="IPR019758">
    <property type="entry name" value="Pept_S26A_signal_pept_1_CS"/>
</dbReference>